<proteinExistence type="predicted"/>
<protein>
    <submittedName>
        <fullName evidence="1">Uncharacterized protein</fullName>
    </submittedName>
</protein>
<dbReference type="EMBL" id="GGEC01016574">
    <property type="protein sequence ID" value="MBW97057.1"/>
    <property type="molecule type" value="Transcribed_RNA"/>
</dbReference>
<reference evidence="1" key="1">
    <citation type="submission" date="2018-02" db="EMBL/GenBank/DDBJ databases">
        <title>Rhizophora mucronata_Transcriptome.</title>
        <authorList>
            <person name="Meera S.P."/>
            <person name="Sreeshan A."/>
            <person name="Augustine A."/>
        </authorList>
    </citation>
    <scope>NUCLEOTIDE SEQUENCE</scope>
    <source>
        <tissue evidence="1">Leaf</tissue>
    </source>
</reference>
<evidence type="ECO:0000313" key="1">
    <source>
        <dbReference type="EMBL" id="MBW97057.1"/>
    </source>
</evidence>
<sequence length="19" mass="2252">MDDEWLMVGAVASFYLQIY</sequence>
<accession>A0A2P2JUA5</accession>
<organism evidence="1">
    <name type="scientific">Rhizophora mucronata</name>
    <name type="common">Asiatic mangrove</name>
    <dbReference type="NCBI Taxonomy" id="61149"/>
    <lineage>
        <taxon>Eukaryota</taxon>
        <taxon>Viridiplantae</taxon>
        <taxon>Streptophyta</taxon>
        <taxon>Embryophyta</taxon>
        <taxon>Tracheophyta</taxon>
        <taxon>Spermatophyta</taxon>
        <taxon>Magnoliopsida</taxon>
        <taxon>eudicotyledons</taxon>
        <taxon>Gunneridae</taxon>
        <taxon>Pentapetalae</taxon>
        <taxon>rosids</taxon>
        <taxon>fabids</taxon>
        <taxon>Malpighiales</taxon>
        <taxon>Rhizophoraceae</taxon>
        <taxon>Rhizophora</taxon>
    </lineage>
</organism>
<name>A0A2P2JUA5_RHIMU</name>
<dbReference type="AlphaFoldDB" id="A0A2P2JUA5"/>